<dbReference type="AlphaFoldDB" id="A0A919WG08"/>
<evidence type="ECO:0000313" key="1">
    <source>
        <dbReference type="EMBL" id="GIN61077.1"/>
    </source>
</evidence>
<gene>
    <name evidence="1" type="ORF">J27TS8_10700</name>
</gene>
<comment type="caution">
    <text evidence="1">The sequence shown here is derived from an EMBL/GenBank/DDBJ whole genome shotgun (WGS) entry which is preliminary data.</text>
</comment>
<dbReference type="Proteomes" id="UP000682111">
    <property type="component" value="Unassembled WGS sequence"/>
</dbReference>
<organism evidence="1 2">
    <name type="scientific">Robertmurraya siralis</name>
    <dbReference type="NCBI Taxonomy" id="77777"/>
    <lineage>
        <taxon>Bacteria</taxon>
        <taxon>Bacillati</taxon>
        <taxon>Bacillota</taxon>
        <taxon>Bacilli</taxon>
        <taxon>Bacillales</taxon>
        <taxon>Bacillaceae</taxon>
        <taxon>Robertmurraya</taxon>
    </lineage>
</organism>
<evidence type="ECO:0000313" key="2">
    <source>
        <dbReference type="Proteomes" id="UP000682111"/>
    </source>
</evidence>
<keyword evidence="2" id="KW-1185">Reference proteome</keyword>
<sequence>MDLYIVYEPDEVNASRTVYADLTDVEIEKTDCLEDVKIYYDNLE</sequence>
<proteinExistence type="predicted"/>
<name>A0A919WG08_9BACI</name>
<reference evidence="1" key="1">
    <citation type="submission" date="2021-03" db="EMBL/GenBank/DDBJ databases">
        <title>Antimicrobial resistance genes in bacteria isolated from Japanese honey, and their potential for conferring macrolide and lincosamide resistance in the American foulbrood pathogen Paenibacillus larvae.</title>
        <authorList>
            <person name="Okamoto M."/>
            <person name="Kumagai M."/>
            <person name="Kanamori H."/>
            <person name="Takamatsu D."/>
        </authorList>
    </citation>
    <scope>NUCLEOTIDE SEQUENCE</scope>
    <source>
        <strain evidence="1">J27TS8</strain>
    </source>
</reference>
<protein>
    <submittedName>
        <fullName evidence="1">Uncharacterized protein</fullName>
    </submittedName>
</protein>
<dbReference type="EMBL" id="BORC01000001">
    <property type="protein sequence ID" value="GIN61077.1"/>
    <property type="molecule type" value="Genomic_DNA"/>
</dbReference>
<accession>A0A919WG08</accession>